<protein>
    <submittedName>
        <fullName evidence="1">Uncharacterized protein</fullName>
    </submittedName>
</protein>
<gene>
    <name evidence="1" type="ORF">ACH3VR_00340</name>
</gene>
<name>A0ABW7Q1U9_9MICO</name>
<dbReference type="RefSeq" id="WP_396638758.1">
    <property type="nucleotide sequence ID" value="NZ_JBIQWL010000001.1"/>
</dbReference>
<evidence type="ECO:0000313" key="2">
    <source>
        <dbReference type="Proteomes" id="UP001610861"/>
    </source>
</evidence>
<proteinExistence type="predicted"/>
<organism evidence="1 2">
    <name type="scientific">Microbacterium alkaliflavum</name>
    <dbReference type="NCBI Taxonomy" id="3248839"/>
    <lineage>
        <taxon>Bacteria</taxon>
        <taxon>Bacillati</taxon>
        <taxon>Actinomycetota</taxon>
        <taxon>Actinomycetes</taxon>
        <taxon>Micrococcales</taxon>
        <taxon>Microbacteriaceae</taxon>
        <taxon>Microbacterium</taxon>
    </lineage>
</organism>
<reference evidence="1 2" key="1">
    <citation type="submission" date="2024-09" db="EMBL/GenBank/DDBJ databases">
        <authorList>
            <person name="Pan X."/>
        </authorList>
    </citation>
    <scope>NUCLEOTIDE SEQUENCE [LARGE SCALE GENOMIC DNA]</scope>
    <source>
        <strain evidence="1 2">B2969</strain>
    </source>
</reference>
<dbReference type="EMBL" id="JBIQWL010000001">
    <property type="protein sequence ID" value="MFH8248798.1"/>
    <property type="molecule type" value="Genomic_DNA"/>
</dbReference>
<dbReference type="Proteomes" id="UP001610861">
    <property type="component" value="Unassembled WGS sequence"/>
</dbReference>
<keyword evidence="2" id="KW-1185">Reference proteome</keyword>
<comment type="caution">
    <text evidence="1">The sequence shown here is derived from an EMBL/GenBank/DDBJ whole genome shotgun (WGS) entry which is preliminary data.</text>
</comment>
<evidence type="ECO:0000313" key="1">
    <source>
        <dbReference type="EMBL" id="MFH8248798.1"/>
    </source>
</evidence>
<sequence length="114" mass="12538">MAFRSISTLQAWVEEFEKLGYPVGGVIRVIPQDGDAGADTGLVAMRVMDSPTEIYLEPPHSEEAEWTITFEPRMEQVTLRASAVKGIASEMATLSALCAFLQQKSEAPEPWHEG</sequence>
<accession>A0ABW7Q1U9</accession>